<reference evidence="1 2" key="1">
    <citation type="journal article" date="2023" name="bioRxiv">
        <title>Conserved and derived expression patterns and positive selection on dental genes reveal complex evolutionary context of ever-growing rodent molars.</title>
        <authorList>
            <person name="Calamari Z.T."/>
            <person name="Song A."/>
            <person name="Cohen E."/>
            <person name="Akter M."/>
            <person name="Roy R.D."/>
            <person name="Hallikas O."/>
            <person name="Christensen M.M."/>
            <person name="Li P."/>
            <person name="Marangoni P."/>
            <person name="Jernvall J."/>
            <person name="Klein O.D."/>
        </authorList>
    </citation>
    <scope>NUCLEOTIDE SEQUENCE [LARGE SCALE GENOMIC DNA]</scope>
    <source>
        <strain evidence="1">V071</strain>
    </source>
</reference>
<accession>A0AAW0JY88</accession>
<evidence type="ECO:0000313" key="1">
    <source>
        <dbReference type="EMBL" id="KAK7830976.1"/>
    </source>
</evidence>
<dbReference type="EMBL" id="JBBHLL010000016">
    <property type="protein sequence ID" value="KAK7830976.1"/>
    <property type="molecule type" value="Genomic_DNA"/>
</dbReference>
<sequence length="148" mass="16412">MVWHPYERIMKEQACTDSRLEDELQHARLLLFQTNGICHLLQAISETQCSSTLTGGCSDRNMSELLKAPIEKLLYSRSSLVWETPTGDRAASVEDSEAGRSSPALLNPLLYSLFSSTVSLTPKAPKAPSVLWASFQEVQMALPVWTAK</sequence>
<comment type="caution">
    <text evidence="1">The sequence shown here is derived from an EMBL/GenBank/DDBJ whole genome shotgun (WGS) entry which is preliminary data.</text>
</comment>
<dbReference type="AlphaFoldDB" id="A0AAW0JY88"/>
<evidence type="ECO:0000313" key="2">
    <source>
        <dbReference type="Proteomes" id="UP001488838"/>
    </source>
</evidence>
<protein>
    <submittedName>
        <fullName evidence="1">Uncharacterized protein</fullName>
    </submittedName>
</protein>
<organism evidence="1 2">
    <name type="scientific">Myodes glareolus</name>
    <name type="common">Bank vole</name>
    <name type="synonym">Clethrionomys glareolus</name>
    <dbReference type="NCBI Taxonomy" id="447135"/>
    <lineage>
        <taxon>Eukaryota</taxon>
        <taxon>Metazoa</taxon>
        <taxon>Chordata</taxon>
        <taxon>Craniata</taxon>
        <taxon>Vertebrata</taxon>
        <taxon>Euteleostomi</taxon>
        <taxon>Mammalia</taxon>
        <taxon>Eutheria</taxon>
        <taxon>Euarchontoglires</taxon>
        <taxon>Glires</taxon>
        <taxon>Rodentia</taxon>
        <taxon>Myomorpha</taxon>
        <taxon>Muroidea</taxon>
        <taxon>Cricetidae</taxon>
        <taxon>Arvicolinae</taxon>
        <taxon>Myodes</taxon>
    </lineage>
</organism>
<proteinExistence type="predicted"/>
<dbReference type="Proteomes" id="UP001488838">
    <property type="component" value="Unassembled WGS sequence"/>
</dbReference>
<keyword evidence="2" id="KW-1185">Reference proteome</keyword>
<name>A0AAW0JY88_MYOGA</name>
<gene>
    <name evidence="1" type="ORF">U0070_018520</name>
</gene>